<evidence type="ECO:0000313" key="1">
    <source>
        <dbReference type="EMBL" id="MFC0391315.1"/>
    </source>
</evidence>
<proteinExistence type="predicted"/>
<sequence>MELNRDGNLIAIYNRYGEEIDMYGGHEFVPEEELEHVNREYYKSIGLKNEKAHNLE</sequence>
<name>A0ABV6J8X8_9BACL</name>
<gene>
    <name evidence="1" type="ORF">ACFFJ8_07985</name>
</gene>
<accession>A0ABV6J8X8</accession>
<dbReference type="RefSeq" id="WP_256555258.1">
    <property type="nucleotide sequence ID" value="NZ_JANHOF010000004.1"/>
</dbReference>
<evidence type="ECO:0000313" key="2">
    <source>
        <dbReference type="Proteomes" id="UP001589818"/>
    </source>
</evidence>
<dbReference type="EMBL" id="JBHLVF010000010">
    <property type="protein sequence ID" value="MFC0391315.1"/>
    <property type="molecule type" value="Genomic_DNA"/>
</dbReference>
<comment type="caution">
    <text evidence="1">The sequence shown here is derived from an EMBL/GenBank/DDBJ whole genome shotgun (WGS) entry which is preliminary data.</text>
</comment>
<organism evidence="1 2">
    <name type="scientific">Paenibacillus mendelii</name>
    <dbReference type="NCBI Taxonomy" id="206163"/>
    <lineage>
        <taxon>Bacteria</taxon>
        <taxon>Bacillati</taxon>
        <taxon>Bacillota</taxon>
        <taxon>Bacilli</taxon>
        <taxon>Bacillales</taxon>
        <taxon>Paenibacillaceae</taxon>
        <taxon>Paenibacillus</taxon>
    </lineage>
</organism>
<dbReference type="Proteomes" id="UP001589818">
    <property type="component" value="Unassembled WGS sequence"/>
</dbReference>
<protein>
    <submittedName>
        <fullName evidence="1">Uncharacterized protein</fullName>
    </submittedName>
</protein>
<keyword evidence="2" id="KW-1185">Reference proteome</keyword>
<reference evidence="1 2" key="1">
    <citation type="submission" date="2024-09" db="EMBL/GenBank/DDBJ databases">
        <authorList>
            <person name="Sun Q."/>
            <person name="Mori K."/>
        </authorList>
    </citation>
    <scope>NUCLEOTIDE SEQUENCE [LARGE SCALE GENOMIC DNA]</scope>
    <source>
        <strain evidence="1 2">CCM 4839</strain>
    </source>
</reference>